<dbReference type="EMBL" id="DRQG01000034">
    <property type="protein sequence ID" value="HGY54916.1"/>
    <property type="molecule type" value="Genomic_DNA"/>
</dbReference>
<keyword evidence="4" id="KW-0378">Hydrolase</keyword>
<dbReference type="GO" id="GO:0005615">
    <property type="term" value="C:extracellular space"/>
    <property type="evidence" value="ECO:0007669"/>
    <property type="project" value="TreeGrafter"/>
</dbReference>
<comment type="caution">
    <text evidence="10">The sequence shown here is derived from an EMBL/GenBank/DDBJ whole genome shotgun (WGS) entry which is preliminary data.</text>
</comment>
<evidence type="ECO:0000256" key="4">
    <source>
        <dbReference type="ARBA" id="ARBA00022801"/>
    </source>
</evidence>
<dbReference type="Pfam" id="PF00246">
    <property type="entry name" value="Peptidase_M14"/>
    <property type="match status" value="1"/>
</dbReference>
<evidence type="ECO:0000256" key="5">
    <source>
        <dbReference type="ARBA" id="ARBA00022833"/>
    </source>
</evidence>
<dbReference type="Gene3D" id="3.40.630.10">
    <property type="entry name" value="Zn peptidases"/>
    <property type="match status" value="1"/>
</dbReference>
<evidence type="ECO:0000259" key="9">
    <source>
        <dbReference type="PROSITE" id="PS52035"/>
    </source>
</evidence>
<reference evidence="10" key="1">
    <citation type="journal article" date="2020" name="mSystems">
        <title>Genome- and Community-Level Interaction Insights into Carbon Utilization and Element Cycling Functions of Hydrothermarchaeota in Hydrothermal Sediment.</title>
        <authorList>
            <person name="Zhou Z."/>
            <person name="Liu Y."/>
            <person name="Xu W."/>
            <person name="Pan J."/>
            <person name="Luo Z.H."/>
            <person name="Li M."/>
        </authorList>
    </citation>
    <scope>NUCLEOTIDE SEQUENCE [LARGE SCALE GENOMIC DNA]</scope>
    <source>
        <strain evidence="10">HyVt-577</strain>
    </source>
</reference>
<dbReference type="SUPFAM" id="SSF53187">
    <property type="entry name" value="Zn-dependent exopeptidases"/>
    <property type="match status" value="1"/>
</dbReference>
<evidence type="ECO:0000256" key="1">
    <source>
        <dbReference type="ARBA" id="ARBA00001947"/>
    </source>
</evidence>
<accession>A0A7V4WV17</accession>
<dbReference type="GO" id="GO:0006508">
    <property type="term" value="P:proteolysis"/>
    <property type="evidence" value="ECO:0007669"/>
    <property type="project" value="UniProtKB-KW"/>
</dbReference>
<evidence type="ECO:0000313" key="10">
    <source>
        <dbReference type="EMBL" id="HGY54916.1"/>
    </source>
</evidence>
<keyword evidence="6" id="KW-0482">Metalloprotease</keyword>
<dbReference type="CDD" id="cd06904">
    <property type="entry name" value="M14_MpaA-like"/>
    <property type="match status" value="1"/>
</dbReference>
<dbReference type="GO" id="GO:0004181">
    <property type="term" value="F:metallocarboxypeptidase activity"/>
    <property type="evidence" value="ECO:0007669"/>
    <property type="project" value="InterPro"/>
</dbReference>
<dbReference type="PROSITE" id="PS52035">
    <property type="entry name" value="PEPTIDASE_M14"/>
    <property type="match status" value="1"/>
</dbReference>
<comment type="cofactor">
    <cofactor evidence="1">
        <name>Zn(2+)</name>
        <dbReference type="ChEBI" id="CHEBI:29105"/>
    </cofactor>
</comment>
<dbReference type="PANTHER" id="PTHR11705:SF143">
    <property type="entry name" value="SLL0236 PROTEIN"/>
    <property type="match status" value="1"/>
</dbReference>
<comment type="similarity">
    <text evidence="2 7">Belongs to the peptidase M14 family.</text>
</comment>
<evidence type="ECO:0000256" key="2">
    <source>
        <dbReference type="ARBA" id="ARBA00005988"/>
    </source>
</evidence>
<evidence type="ECO:0000256" key="3">
    <source>
        <dbReference type="ARBA" id="ARBA00022670"/>
    </source>
</evidence>
<feature type="active site" description="Proton donor/acceptor" evidence="7">
    <location>
        <position position="268"/>
    </location>
</feature>
<evidence type="ECO:0000256" key="6">
    <source>
        <dbReference type="ARBA" id="ARBA00023049"/>
    </source>
</evidence>
<dbReference type="GO" id="GO:0008270">
    <property type="term" value="F:zinc ion binding"/>
    <property type="evidence" value="ECO:0007669"/>
    <property type="project" value="InterPro"/>
</dbReference>
<name>A0A7V4WV17_CALAY</name>
<keyword evidence="8" id="KW-1133">Transmembrane helix</keyword>
<keyword evidence="8" id="KW-0472">Membrane</keyword>
<gene>
    <name evidence="10" type="ORF">ENK44_04385</name>
</gene>
<dbReference type="PANTHER" id="PTHR11705">
    <property type="entry name" value="PROTEASE FAMILY M14 CARBOXYPEPTIDASE A,B"/>
    <property type="match status" value="1"/>
</dbReference>
<feature type="transmembrane region" description="Helical" evidence="8">
    <location>
        <begin position="36"/>
        <end position="56"/>
    </location>
</feature>
<proteinExistence type="inferred from homology"/>
<keyword evidence="5" id="KW-0862">Zinc</keyword>
<organism evidence="10">
    <name type="scientific">Caldithrix abyssi</name>
    <dbReference type="NCBI Taxonomy" id="187145"/>
    <lineage>
        <taxon>Bacteria</taxon>
        <taxon>Pseudomonadati</taxon>
        <taxon>Calditrichota</taxon>
        <taxon>Calditrichia</taxon>
        <taxon>Calditrichales</taxon>
        <taxon>Calditrichaceae</taxon>
        <taxon>Caldithrix</taxon>
    </lineage>
</organism>
<dbReference type="InterPro" id="IPR000834">
    <property type="entry name" value="Peptidase_M14"/>
</dbReference>
<keyword evidence="8" id="KW-0812">Transmembrane</keyword>
<dbReference type="Proteomes" id="UP000885779">
    <property type="component" value="Unassembled WGS sequence"/>
</dbReference>
<dbReference type="AlphaFoldDB" id="A0A7V4WV17"/>
<feature type="domain" description="Peptidase M14" evidence="9">
    <location>
        <begin position="54"/>
        <end position="292"/>
    </location>
</feature>
<keyword evidence="3" id="KW-0645">Protease</keyword>
<dbReference type="SMART" id="SM00631">
    <property type="entry name" value="Zn_pept"/>
    <property type="match status" value="1"/>
</dbReference>
<evidence type="ECO:0000256" key="8">
    <source>
        <dbReference type="SAM" id="Phobius"/>
    </source>
</evidence>
<sequence length="293" mass="33138">MTVSSLYQKGRSYRLIQLFNILQKGNRKVHFNFKGYLILIALILLILVYEILIPYIRHTRLHWDTKELYGQLSGSVLPWQVIGKSTEGRDIYALELQSGQDTTTTVIFGAFHGDEQTGFHLVVQLAETLYAKPKLIHSRVVLIPVLNPDGLLKRKRTNANDVDINRNFPTDNWTPVYEKARYHPGPSPGSEVETQLAMKIIDRYHPAKIISIHDDLMMNNYNGPAKELAEEMAKYNGYPVTSDVGYPTPGSFGNFAGEELGIPLITLELPDTNPEDAWEENGQALIAAINFKR</sequence>
<protein>
    <submittedName>
        <fullName evidence="10">DUF2817 domain-containing protein</fullName>
    </submittedName>
</protein>
<evidence type="ECO:0000256" key="7">
    <source>
        <dbReference type="PROSITE-ProRule" id="PRU01379"/>
    </source>
</evidence>
<dbReference type="PRINTS" id="PR00765">
    <property type="entry name" value="CRBOXYPTASEA"/>
</dbReference>